<reference evidence="4" key="1">
    <citation type="submission" date="2022-11" db="UniProtKB">
        <authorList>
            <consortium name="WormBaseParasite"/>
        </authorList>
    </citation>
    <scope>IDENTIFICATION</scope>
</reference>
<feature type="region of interest" description="Disordered" evidence="1">
    <location>
        <begin position="1146"/>
        <end position="1193"/>
    </location>
</feature>
<dbReference type="SUPFAM" id="SSF47769">
    <property type="entry name" value="SAM/Pointed domain"/>
    <property type="match status" value="1"/>
</dbReference>
<feature type="region of interest" description="Disordered" evidence="1">
    <location>
        <begin position="840"/>
        <end position="931"/>
    </location>
</feature>
<dbReference type="Gene3D" id="3.30.310.270">
    <property type="match status" value="2"/>
</dbReference>
<protein>
    <submittedName>
        <fullName evidence="4">SAM domain-containing protein</fullName>
    </submittedName>
</protein>
<feature type="domain" description="SAM" evidence="2">
    <location>
        <begin position="1315"/>
        <end position="1378"/>
    </location>
</feature>
<name>A0A915CC37_PARUN</name>
<feature type="compositionally biased region" description="Low complexity" evidence="1">
    <location>
        <begin position="1290"/>
        <end position="1302"/>
    </location>
</feature>
<feature type="compositionally biased region" description="Low complexity" evidence="1">
    <location>
        <begin position="552"/>
        <end position="567"/>
    </location>
</feature>
<feature type="region of interest" description="Disordered" evidence="1">
    <location>
        <begin position="552"/>
        <end position="572"/>
    </location>
</feature>
<evidence type="ECO:0000313" key="3">
    <source>
        <dbReference type="Proteomes" id="UP000887569"/>
    </source>
</evidence>
<dbReference type="PROSITE" id="PS50105">
    <property type="entry name" value="SAM_DOMAIN"/>
    <property type="match status" value="1"/>
</dbReference>
<dbReference type="InterPro" id="IPR001660">
    <property type="entry name" value="SAM"/>
</dbReference>
<dbReference type="WBParaSite" id="PgR113_g013_t05">
    <property type="protein sequence ID" value="PgR113_g013_t05"/>
    <property type="gene ID" value="PgR113_g013"/>
</dbReference>
<evidence type="ECO:0000256" key="1">
    <source>
        <dbReference type="SAM" id="MobiDB-lite"/>
    </source>
</evidence>
<accession>A0A915CC37</accession>
<feature type="compositionally biased region" description="Basic and acidic residues" evidence="1">
    <location>
        <begin position="903"/>
        <end position="931"/>
    </location>
</feature>
<dbReference type="Pfam" id="PF17905">
    <property type="entry name" value="KH_GLD-3_4th"/>
    <property type="match status" value="1"/>
</dbReference>
<proteinExistence type="predicted"/>
<organism evidence="3 4">
    <name type="scientific">Parascaris univalens</name>
    <name type="common">Nematode worm</name>
    <dbReference type="NCBI Taxonomy" id="6257"/>
    <lineage>
        <taxon>Eukaryota</taxon>
        <taxon>Metazoa</taxon>
        <taxon>Ecdysozoa</taxon>
        <taxon>Nematoda</taxon>
        <taxon>Chromadorea</taxon>
        <taxon>Rhabditida</taxon>
        <taxon>Spirurina</taxon>
        <taxon>Ascaridomorpha</taxon>
        <taxon>Ascaridoidea</taxon>
        <taxon>Ascarididae</taxon>
        <taxon>Parascaris</taxon>
    </lineage>
</organism>
<feature type="region of interest" description="Disordered" evidence="1">
    <location>
        <begin position="719"/>
        <end position="743"/>
    </location>
</feature>
<dbReference type="SMART" id="SM00454">
    <property type="entry name" value="SAM"/>
    <property type="match status" value="1"/>
</dbReference>
<dbReference type="InterPro" id="IPR041194">
    <property type="entry name" value="GLD-3-like_KH5"/>
</dbReference>
<sequence length="1381" mass="152539">MGPGMLGKNRGGITSRPYPERPNITYPPPSYHCRPSRYDISSSFYHGTQKNAKVHEMMFRLGQFAYEQIRRSGAALLRQMKLEERIKFLERYPLSMDVTLNIEVPCEDHFDMIAHTGAWCQEDSIARIMNETGVLILFPCGRVEADGLFENVNTVKLKGPLVKVEEARRRLRDLCPISIAIPLKGLKSNMTVDQAREQIEVAIEDKRIDFPRIEIMIMQKAQDKSRDAWACVVRGSMSHEDEICEACVALYALLFEDGGVNKEQFPSVCTTSVDIPLPQQLSVLGIKGDLMLSLISSRTNAFVCHWNVSNRRSNETPLTIFYFKGTVRAIVRARKYIQGLLPVQLSFDVDDDDLVERIDRGQRGFTRRDDVFGVNITIKASRIEGEQLSEDDLMRHLVLIESEEHNLANVYATRRALFRANALDEPVVIPNDYDFFDPLVRQLALANSRLIFERQQGLEECSQLNPLPAAVCMPLSITGAAQPLDRWQAGSLGNVAIPMWAPAISQVGNPATCGSVSAMNSACCPLHSRGVIQSYVMADMDPSIPSNNSSMYSGVSSVMPPSTDSSSRTTLHLPSNPPASTVIVAVAPPAATAHHFISSVASSLSKQSNMPVGVSVAQFVDSFRTRGQTSQHSVHPTYITPATHLDAPQMIQANILHLSTVRLPQPELCCGTLPASMFPYTAEKPQPERGDGFELTSMGNSSLTNTDSEVTVTVHGMKPVMSVSPTPSGTSLLPNNRSSGSQGCTTEAVAAAMLSNVPLRWPSHPQSSTAESSNGCFGIAQQRAFGSRFPLPRFNQRQSPVLSTATNRGNANHSRRMMNTHFNNECRFAAKRILPLKPNFSGERLTADGSKSIQGNPSIDVHKEDVGLPSNVRLSPGGGLPQARVGDFHTSSLKSISQSQGIRDGRFSSHDYRNDSRDNRAGASRECRSDLHAQTRDFRGYKNEMHEFSIESHGSRNESHGSRVLRKISRDLRGEGRDCMNGLKDWAREPCGLRDELKGTSFGRQSPRGVMPLSYAVANGRDISAWSRSFHHDFPPPSVDSSAFRRDGFQKTPTFLFSRGFRRGMKDGSSRGDANRFCQPRNVTLSSTVHFGACASTRVDDASSMECALAAGHGVNPRLFDVRGSFSSAPASCRNNRDVLQMQEEHIPNRAEVNNRRERSDVENATSPEEKEPSTLPERLVENESEQGRDDSTQAFITTSSLTVGATAMKTYADIAKCVDAVKVVDAVCCHENNQAMKSKESTSDAARSANCIEKSVENTKHLKSYAEMTKKSVEKYSDATSSAARLLDPSESPNSRSSGSEIGSIKEKIEWTLANFDDVHKVLSRIGCQHLVPLFNARNIQMRDFCALSEDDLMRLGIKSSSERSRIHRAILRLRFAQHK</sequence>
<dbReference type="Proteomes" id="UP000887569">
    <property type="component" value="Unplaced"/>
</dbReference>
<evidence type="ECO:0000259" key="2">
    <source>
        <dbReference type="PROSITE" id="PS50105"/>
    </source>
</evidence>
<evidence type="ECO:0000313" key="4">
    <source>
        <dbReference type="WBParaSite" id="PgR113_g013_t05"/>
    </source>
</evidence>
<feature type="compositionally biased region" description="Polar residues" evidence="1">
    <location>
        <begin position="723"/>
        <end position="743"/>
    </location>
</feature>
<feature type="region of interest" description="Disordered" evidence="1">
    <location>
        <begin position="1"/>
        <end position="21"/>
    </location>
</feature>
<dbReference type="Pfam" id="PF00536">
    <property type="entry name" value="SAM_1"/>
    <property type="match status" value="1"/>
</dbReference>
<keyword evidence="3" id="KW-1185">Reference proteome</keyword>
<dbReference type="Gene3D" id="1.10.150.50">
    <property type="entry name" value="Transcription Factor, Ets-1"/>
    <property type="match status" value="1"/>
</dbReference>
<feature type="compositionally biased region" description="Basic and acidic residues" evidence="1">
    <location>
        <begin position="1146"/>
        <end position="1192"/>
    </location>
</feature>
<feature type="compositionally biased region" description="Polar residues" evidence="1">
    <location>
        <begin position="889"/>
        <end position="901"/>
    </location>
</feature>
<dbReference type="InterPro" id="IPR013761">
    <property type="entry name" value="SAM/pointed_sf"/>
</dbReference>
<feature type="region of interest" description="Disordered" evidence="1">
    <location>
        <begin position="1283"/>
        <end position="1302"/>
    </location>
</feature>